<keyword evidence="2" id="KW-0812">Transmembrane</keyword>
<name>A0A2H3DF94_ARMGA</name>
<dbReference type="AlphaFoldDB" id="A0A2H3DF94"/>
<evidence type="ECO:0000313" key="4">
    <source>
        <dbReference type="EMBL" id="PBK92464.1"/>
    </source>
</evidence>
<feature type="domain" description="DUF6534" evidence="3">
    <location>
        <begin position="171"/>
        <end position="256"/>
    </location>
</feature>
<feature type="region of interest" description="Disordered" evidence="1">
    <location>
        <begin position="379"/>
        <end position="435"/>
    </location>
</feature>
<dbReference type="OrthoDB" id="2952631at2759"/>
<dbReference type="Pfam" id="PF20152">
    <property type="entry name" value="DUF6534"/>
    <property type="match status" value="1"/>
</dbReference>
<evidence type="ECO:0000256" key="2">
    <source>
        <dbReference type="SAM" id="Phobius"/>
    </source>
</evidence>
<organism evidence="4 5">
    <name type="scientific">Armillaria gallica</name>
    <name type="common">Bulbous honey fungus</name>
    <name type="synonym">Armillaria bulbosa</name>
    <dbReference type="NCBI Taxonomy" id="47427"/>
    <lineage>
        <taxon>Eukaryota</taxon>
        <taxon>Fungi</taxon>
        <taxon>Dikarya</taxon>
        <taxon>Basidiomycota</taxon>
        <taxon>Agaricomycotina</taxon>
        <taxon>Agaricomycetes</taxon>
        <taxon>Agaricomycetidae</taxon>
        <taxon>Agaricales</taxon>
        <taxon>Marasmiineae</taxon>
        <taxon>Physalacriaceae</taxon>
        <taxon>Armillaria</taxon>
    </lineage>
</organism>
<feature type="transmembrane region" description="Helical" evidence="2">
    <location>
        <begin position="90"/>
        <end position="111"/>
    </location>
</feature>
<evidence type="ECO:0000313" key="5">
    <source>
        <dbReference type="Proteomes" id="UP000217790"/>
    </source>
</evidence>
<feature type="compositionally biased region" description="Low complexity" evidence="1">
    <location>
        <begin position="326"/>
        <end position="340"/>
    </location>
</feature>
<dbReference type="Proteomes" id="UP000217790">
    <property type="component" value="Unassembled WGS sequence"/>
</dbReference>
<evidence type="ECO:0000259" key="3">
    <source>
        <dbReference type="Pfam" id="PF20152"/>
    </source>
</evidence>
<feature type="compositionally biased region" description="Polar residues" evidence="1">
    <location>
        <begin position="414"/>
        <end position="432"/>
    </location>
</feature>
<proteinExistence type="predicted"/>
<gene>
    <name evidence="4" type="ORF">ARMGADRAFT_1080540</name>
</gene>
<feature type="transmembrane region" description="Helical" evidence="2">
    <location>
        <begin position="165"/>
        <end position="187"/>
    </location>
</feature>
<dbReference type="InParanoid" id="A0A2H3DF94"/>
<feature type="transmembrane region" description="Helical" evidence="2">
    <location>
        <begin position="20"/>
        <end position="40"/>
    </location>
</feature>
<feature type="region of interest" description="Disordered" evidence="1">
    <location>
        <begin position="303"/>
        <end position="340"/>
    </location>
</feature>
<feature type="transmembrane region" description="Helical" evidence="2">
    <location>
        <begin position="232"/>
        <end position="252"/>
    </location>
</feature>
<reference evidence="5" key="1">
    <citation type="journal article" date="2017" name="Nat. Ecol. Evol.">
        <title>Genome expansion and lineage-specific genetic innovations in the forest pathogenic fungi Armillaria.</title>
        <authorList>
            <person name="Sipos G."/>
            <person name="Prasanna A.N."/>
            <person name="Walter M.C."/>
            <person name="O'Connor E."/>
            <person name="Balint B."/>
            <person name="Krizsan K."/>
            <person name="Kiss B."/>
            <person name="Hess J."/>
            <person name="Varga T."/>
            <person name="Slot J."/>
            <person name="Riley R."/>
            <person name="Boka B."/>
            <person name="Rigling D."/>
            <person name="Barry K."/>
            <person name="Lee J."/>
            <person name="Mihaltcheva S."/>
            <person name="LaButti K."/>
            <person name="Lipzen A."/>
            <person name="Waldron R."/>
            <person name="Moloney N.M."/>
            <person name="Sperisen C."/>
            <person name="Kredics L."/>
            <person name="Vagvoelgyi C."/>
            <person name="Patrignani A."/>
            <person name="Fitzpatrick D."/>
            <person name="Nagy I."/>
            <person name="Doyle S."/>
            <person name="Anderson J.B."/>
            <person name="Grigoriev I.V."/>
            <person name="Gueldener U."/>
            <person name="Muensterkoetter M."/>
            <person name="Nagy L.G."/>
        </authorList>
    </citation>
    <scope>NUCLEOTIDE SEQUENCE [LARGE SCALE GENOMIC DNA]</scope>
    <source>
        <strain evidence="5">Ar21-2</strain>
    </source>
</reference>
<keyword evidence="2" id="KW-1133">Transmembrane helix</keyword>
<accession>A0A2H3DF94</accession>
<dbReference type="PANTHER" id="PTHR40465:SF1">
    <property type="entry name" value="DUF6534 DOMAIN-CONTAINING PROTEIN"/>
    <property type="match status" value="1"/>
</dbReference>
<feature type="transmembrane region" description="Helical" evidence="2">
    <location>
        <begin position="123"/>
        <end position="145"/>
    </location>
</feature>
<feature type="compositionally biased region" description="Basic and acidic residues" evidence="1">
    <location>
        <begin position="380"/>
        <end position="389"/>
    </location>
</feature>
<feature type="transmembrane region" description="Helical" evidence="2">
    <location>
        <begin position="208"/>
        <end position="226"/>
    </location>
</feature>
<dbReference type="EMBL" id="KZ293658">
    <property type="protein sequence ID" value="PBK92464.1"/>
    <property type="molecule type" value="Genomic_DNA"/>
</dbReference>
<dbReference type="PANTHER" id="PTHR40465">
    <property type="entry name" value="CHROMOSOME 1, WHOLE GENOME SHOTGUN SEQUENCE"/>
    <property type="match status" value="1"/>
</dbReference>
<sequence length="481" mass="53225">MSQAPGASVVSSRTTGPLFIGYTMNWALYGALCVQIYIYHVSFPKDPILSKFLIYLLLALETLQTVLFTVDLFDIFATNFGQVDVLHNVHSLWFSVPIMTGLIGGIVQLFYCYRISVLSKSRVLAASIGAISVAQFVAAVIEGHLQYTYGLYSKQSRRNSLVPCLVWLAGSALCDIIIATIQTYYLIKIDASYKATRNMITRLVRITIETGVLTAAAATVVAVFLVTDTRMYNTAPAFCLGKLYTNALLMVFNSRARYQSRRDQVTDAGIFFARNTDTDIGGDTSFSSPEQLDTYNSSVTLDHPTIPVQISRNTQPSPSREKFDIPPLKSRPLSSSTSLSPLKEHFDIKPTRHYTLRQSKETTCTFDSSLESFSVPLGVSRERSRDRPNTTDSCSPLIPRNDRNDRLNYYFSGPGSSESGCAGTSESSSPTTDIFVLSPPRKPSIVYRGLSELPRSRLPRTSSVSLKDSPIPQYIDIPHAL</sequence>
<keyword evidence="2" id="KW-0472">Membrane</keyword>
<dbReference type="InterPro" id="IPR045339">
    <property type="entry name" value="DUF6534"/>
</dbReference>
<keyword evidence="5" id="KW-1185">Reference proteome</keyword>
<feature type="transmembrane region" description="Helical" evidence="2">
    <location>
        <begin position="52"/>
        <end position="70"/>
    </location>
</feature>
<evidence type="ECO:0000256" key="1">
    <source>
        <dbReference type="SAM" id="MobiDB-lite"/>
    </source>
</evidence>
<feature type="compositionally biased region" description="Polar residues" evidence="1">
    <location>
        <begin position="308"/>
        <end position="318"/>
    </location>
</feature>
<protein>
    <recommendedName>
        <fullName evidence="3">DUF6534 domain-containing protein</fullName>
    </recommendedName>
</protein>